<sequence>MADVLWLKNTRLVGTVMGNRRGLPQDWRHQPLDRYEMTFYHRGNLTACKWRDKRDVLMLTAKHTATWSEVQSKVKGVGVIKRMKPDCILDNNHNKIGVDLNDQCLIFEKVKIN</sequence>
<protein>
    <recommendedName>
        <fullName evidence="1">PiggyBac transposable element-derived protein domain-containing protein</fullName>
    </recommendedName>
</protein>
<reference evidence="2" key="1">
    <citation type="submission" date="2021-12" db="EMBL/GenBank/DDBJ databases">
        <authorList>
            <person name="Martin H S."/>
        </authorList>
    </citation>
    <scope>NUCLEOTIDE SEQUENCE</scope>
</reference>
<name>A0A8J9Y534_9NEOP</name>
<organism evidence="2 3">
    <name type="scientific">Brenthis ino</name>
    <name type="common">lesser marbled fritillary</name>
    <dbReference type="NCBI Taxonomy" id="405034"/>
    <lineage>
        <taxon>Eukaryota</taxon>
        <taxon>Metazoa</taxon>
        <taxon>Ecdysozoa</taxon>
        <taxon>Arthropoda</taxon>
        <taxon>Hexapoda</taxon>
        <taxon>Insecta</taxon>
        <taxon>Pterygota</taxon>
        <taxon>Neoptera</taxon>
        <taxon>Endopterygota</taxon>
        <taxon>Lepidoptera</taxon>
        <taxon>Glossata</taxon>
        <taxon>Ditrysia</taxon>
        <taxon>Papilionoidea</taxon>
        <taxon>Nymphalidae</taxon>
        <taxon>Heliconiinae</taxon>
        <taxon>Argynnini</taxon>
        <taxon>Brenthis</taxon>
    </lineage>
</organism>
<dbReference type="Proteomes" id="UP000838878">
    <property type="component" value="Chromosome 1"/>
</dbReference>
<dbReference type="EMBL" id="OV170221">
    <property type="protein sequence ID" value="CAH0713956.1"/>
    <property type="molecule type" value="Genomic_DNA"/>
</dbReference>
<dbReference type="PANTHER" id="PTHR46599">
    <property type="entry name" value="PIGGYBAC TRANSPOSABLE ELEMENT-DERIVED PROTEIN 4"/>
    <property type="match status" value="1"/>
</dbReference>
<evidence type="ECO:0000313" key="2">
    <source>
        <dbReference type="EMBL" id="CAH0713956.1"/>
    </source>
</evidence>
<dbReference type="Pfam" id="PF13843">
    <property type="entry name" value="DDE_Tnp_1_7"/>
    <property type="match status" value="1"/>
</dbReference>
<evidence type="ECO:0000259" key="1">
    <source>
        <dbReference type="Pfam" id="PF13843"/>
    </source>
</evidence>
<feature type="non-terminal residue" evidence="2">
    <location>
        <position position="113"/>
    </location>
</feature>
<evidence type="ECO:0000313" key="3">
    <source>
        <dbReference type="Proteomes" id="UP000838878"/>
    </source>
</evidence>
<dbReference type="OrthoDB" id="7448518at2759"/>
<dbReference type="AlphaFoldDB" id="A0A8J9Y534"/>
<feature type="domain" description="PiggyBac transposable element-derived protein" evidence="1">
    <location>
        <begin position="8"/>
        <end position="105"/>
    </location>
</feature>
<dbReference type="InterPro" id="IPR029526">
    <property type="entry name" value="PGBD"/>
</dbReference>
<dbReference type="PANTHER" id="PTHR46599:SF6">
    <property type="entry name" value="DUAL SPECIFICITY PHOSPHATASE 26"/>
    <property type="match status" value="1"/>
</dbReference>
<accession>A0A8J9Y534</accession>
<keyword evidence="3" id="KW-1185">Reference proteome</keyword>
<proteinExistence type="predicted"/>
<gene>
    <name evidence="2" type="ORF">BINO364_LOCUS1053</name>
</gene>